<evidence type="ECO:0000313" key="3">
    <source>
        <dbReference type="Proteomes" id="UP001470230"/>
    </source>
</evidence>
<organism evidence="2 3">
    <name type="scientific">Tritrichomonas musculus</name>
    <dbReference type="NCBI Taxonomy" id="1915356"/>
    <lineage>
        <taxon>Eukaryota</taxon>
        <taxon>Metamonada</taxon>
        <taxon>Parabasalia</taxon>
        <taxon>Tritrichomonadida</taxon>
        <taxon>Tritrichomonadidae</taxon>
        <taxon>Tritrichomonas</taxon>
    </lineage>
</organism>
<proteinExistence type="predicted"/>
<evidence type="ECO:0000256" key="1">
    <source>
        <dbReference type="SAM" id="MobiDB-lite"/>
    </source>
</evidence>
<feature type="compositionally biased region" description="Acidic residues" evidence="1">
    <location>
        <begin position="166"/>
        <end position="181"/>
    </location>
</feature>
<protein>
    <submittedName>
        <fullName evidence="2">Uncharacterized protein</fullName>
    </submittedName>
</protein>
<keyword evidence="3" id="KW-1185">Reference proteome</keyword>
<comment type="caution">
    <text evidence="2">The sequence shown here is derived from an EMBL/GenBank/DDBJ whole genome shotgun (WGS) entry which is preliminary data.</text>
</comment>
<feature type="region of interest" description="Disordered" evidence="1">
    <location>
        <begin position="259"/>
        <end position="279"/>
    </location>
</feature>
<feature type="compositionally biased region" description="Basic and acidic residues" evidence="1">
    <location>
        <begin position="155"/>
        <end position="165"/>
    </location>
</feature>
<feature type="compositionally biased region" description="Polar residues" evidence="1">
    <location>
        <begin position="268"/>
        <end position="279"/>
    </location>
</feature>
<reference evidence="2 3" key="1">
    <citation type="submission" date="2024-04" db="EMBL/GenBank/DDBJ databases">
        <title>Tritrichomonas musculus Genome.</title>
        <authorList>
            <person name="Alves-Ferreira E."/>
            <person name="Grigg M."/>
            <person name="Lorenzi H."/>
            <person name="Galac M."/>
        </authorList>
    </citation>
    <scope>NUCLEOTIDE SEQUENCE [LARGE SCALE GENOMIC DNA]</scope>
    <source>
        <strain evidence="2 3">EAF2021</strain>
    </source>
</reference>
<sequence length="544" mass="61596">MLYIDDIGKDPLSEIKTGKADFSAQIHGDNLLGISFPFNNISKQVGALHLSFPFSDPTGPEFSVDASNADKDKGRVLKFTLNNINARLFRCNATADIVNRSLSLLFPCSLSYNLEKYLPLRFDGSFRIDFWAVPLPKKPNKLAEAAVALEEQAKKFEEQRKKENPSEENNDNNNDTDEIDFNDDKNLNLSLDFLHDKNQQKYTYCNTFGINSAFSFEFMDYAAIKLKIGAESKIVEPEDSENSENPAQNEILIEEEEEALEDDNENNRQQAPPTENVPNDTVKTVFAYKASIEGNIAQVINFLFASDDEISTHEISLPIPYSNFRFGLCTSILNGHKALNTFGTSLVYNAEDGLTRLGFAYDVEFGKDYDSKSWNLGGGVFKTQFSQIIHADFHKDEKPNMSKLNWGKKDSSSNNGSIWSTYFNRFRQYIKSFRHNLRDVDTFYLGSSLKFNLKDDPNTNLFSEGSLGVTCNLPESIGKNAQFQVLTKVSQIEDEMTQKSPMYDYSLATRYSWMIHDKTNLSLYTKVSTSSFIPSLGIKLVYKD</sequence>
<evidence type="ECO:0000313" key="2">
    <source>
        <dbReference type="EMBL" id="KAK8841900.1"/>
    </source>
</evidence>
<dbReference type="EMBL" id="JAPFFF010000040">
    <property type="protein sequence ID" value="KAK8841900.1"/>
    <property type="molecule type" value="Genomic_DNA"/>
</dbReference>
<dbReference type="Proteomes" id="UP001470230">
    <property type="component" value="Unassembled WGS sequence"/>
</dbReference>
<gene>
    <name evidence="2" type="ORF">M9Y10_026852</name>
</gene>
<name>A0ABR2H6Q1_9EUKA</name>
<feature type="region of interest" description="Disordered" evidence="1">
    <location>
        <begin position="155"/>
        <end position="181"/>
    </location>
</feature>
<accession>A0ABR2H6Q1</accession>